<reference evidence="2" key="1">
    <citation type="journal article" date="2019" name="Int. J. Syst. Evol. Microbiol.">
        <title>The Global Catalogue of Microorganisms (GCM) 10K type strain sequencing project: providing services to taxonomists for standard genome sequencing and annotation.</title>
        <authorList>
            <consortium name="The Broad Institute Genomics Platform"/>
            <consortium name="The Broad Institute Genome Sequencing Center for Infectious Disease"/>
            <person name="Wu L."/>
            <person name="Ma J."/>
        </authorList>
    </citation>
    <scope>NUCLEOTIDE SEQUENCE [LARGE SCALE GENOMIC DNA]</scope>
    <source>
        <strain evidence="2">JCM 12125</strain>
    </source>
</reference>
<gene>
    <name evidence="1" type="ORF">ACFPIE_04120</name>
</gene>
<proteinExistence type="predicted"/>
<dbReference type="EMBL" id="JBHSLF010000008">
    <property type="protein sequence ID" value="MFC5343086.1"/>
    <property type="molecule type" value="Genomic_DNA"/>
</dbReference>
<organism evidence="1 2">
    <name type="scientific">Brevundimonas staleyi</name>
    <dbReference type="NCBI Taxonomy" id="74326"/>
    <lineage>
        <taxon>Bacteria</taxon>
        <taxon>Pseudomonadati</taxon>
        <taxon>Pseudomonadota</taxon>
        <taxon>Alphaproteobacteria</taxon>
        <taxon>Caulobacterales</taxon>
        <taxon>Caulobacteraceae</taxon>
        <taxon>Brevundimonas</taxon>
    </lineage>
</organism>
<comment type="caution">
    <text evidence="1">The sequence shown here is derived from an EMBL/GenBank/DDBJ whole genome shotgun (WGS) entry which is preliminary data.</text>
</comment>
<sequence length="143" mass="15882">MAAHTEVRDYVIWSKHLHGDPDLQTRIDALAPAEVLDLEVDGVRGSWRKMDQGRDGRPTPGIRPLGSAQDFWRDLYRSRRGDVVSVALVSDVPTARQRAAVILPALGKTPEERRASLDALLAFAGQGWMSDGAPFDRDEAHER</sequence>
<evidence type="ECO:0000313" key="1">
    <source>
        <dbReference type="EMBL" id="MFC5343086.1"/>
    </source>
</evidence>
<accession>A0ABW0FNX9</accession>
<protein>
    <submittedName>
        <fullName evidence="1">Uncharacterized protein</fullName>
    </submittedName>
</protein>
<name>A0ABW0FNX9_9CAUL</name>
<evidence type="ECO:0000313" key="2">
    <source>
        <dbReference type="Proteomes" id="UP001596152"/>
    </source>
</evidence>
<keyword evidence="2" id="KW-1185">Reference proteome</keyword>
<dbReference type="Proteomes" id="UP001596152">
    <property type="component" value="Unassembled WGS sequence"/>
</dbReference>
<dbReference type="RefSeq" id="WP_374037260.1">
    <property type="nucleotide sequence ID" value="NZ_CP169082.1"/>
</dbReference>